<feature type="transmembrane region" description="Helical" evidence="1">
    <location>
        <begin position="613"/>
        <end position="637"/>
    </location>
</feature>
<feature type="transmembrane region" description="Helical" evidence="1">
    <location>
        <begin position="467"/>
        <end position="492"/>
    </location>
</feature>
<evidence type="ECO:0000313" key="2">
    <source>
        <dbReference type="EMBL" id="GME71798.1"/>
    </source>
</evidence>
<name>A0A9W6T208_CANBO</name>
<dbReference type="EMBL" id="BSXN01001144">
    <property type="protein sequence ID" value="GME71798.1"/>
    <property type="molecule type" value="Genomic_DNA"/>
</dbReference>
<evidence type="ECO:0000313" key="3">
    <source>
        <dbReference type="Proteomes" id="UP001165120"/>
    </source>
</evidence>
<feature type="transmembrane region" description="Helical" evidence="1">
    <location>
        <begin position="504"/>
        <end position="524"/>
    </location>
</feature>
<comment type="caution">
    <text evidence="2">The sequence shown here is derived from an EMBL/GenBank/DDBJ whole genome shotgun (WGS) entry which is preliminary data.</text>
</comment>
<dbReference type="Pfam" id="PF05024">
    <property type="entry name" value="Gpi1"/>
    <property type="match status" value="1"/>
</dbReference>
<sequence length="761" mass="90056">MFVNIFLPNDFLYPFLYANKKFLLIGHKISNDKYVVISSVPYDESDQAESNKDKYENFNKLYKANDELYLSIIGSVNFKIDRKDFIELEYKENDKSPTFKSLKITQAHDTNDNEKSDIEFKNCNFIVYKPPKTANMEYYTIEPIQLSIFWNHYNNYDHSSSLTNDYKNKNSNKLNSISDSDHYKKYKDIQQHKENLQSQEQQQQEDLNLNHLNLQQGNFNSSKLDKKESGNFSIKNNYSKQFQYDQKSSSNNENNYSEKLSFHVRSKSNNFLSELHEVIKYINLNIYFRNKFNHHFASNVYSNYFERITNLIINIILFLPMKVFVLSRPILFTIYMNTIQILCYYIKLILSYQLDVKSFLKVAASSSIERSDKNKNDSDNSIDKSKISLKLLSFTFHQMNFRANQLYHLPFQFSKTKKAAVENELSIILGARFSLSEYIKFYNTLWLITNDYMIGSIIASHLNENKIVIISSIKTAVSFFSANLESLIISLMNSPGGFKLNTELSVFFGELCLWVITFWNENIIKNYFENNLEFFFKLICYLTKYGGATFFFAVVIDLIIIFTYHLKCFYIASTKIFYWQLNVLKSLFRLFYGKKYNVLRNRVDSNNYEFDQLLFGIIIFSMIIYLFPTVIAFYITFVGLRLLNFSITNFLQLILIYLNHCPLLVILLKIKNHERIPSGIDLNLVDYNLFKLETKSFKMVDIIKYHKNSMIKYNLTNYSFYNKNAKLSDIVQAWNKISISHTFQNVIFGYFIEDFQYKYIF</sequence>
<evidence type="ECO:0000256" key="1">
    <source>
        <dbReference type="SAM" id="Phobius"/>
    </source>
</evidence>
<feature type="transmembrane region" description="Helical" evidence="1">
    <location>
        <begin position="332"/>
        <end position="350"/>
    </location>
</feature>
<feature type="transmembrane region" description="Helical" evidence="1">
    <location>
        <begin position="576"/>
        <end position="592"/>
    </location>
</feature>
<dbReference type="GO" id="GO:0005783">
    <property type="term" value="C:endoplasmic reticulum"/>
    <property type="evidence" value="ECO:0007669"/>
    <property type="project" value="TreeGrafter"/>
</dbReference>
<keyword evidence="1" id="KW-0472">Membrane</keyword>
<dbReference type="GO" id="GO:0006506">
    <property type="term" value="P:GPI anchor biosynthetic process"/>
    <property type="evidence" value="ECO:0007669"/>
    <property type="project" value="InterPro"/>
</dbReference>
<dbReference type="OrthoDB" id="70250at2759"/>
<dbReference type="AlphaFoldDB" id="A0A9W6T208"/>
<dbReference type="GO" id="GO:0016020">
    <property type="term" value="C:membrane"/>
    <property type="evidence" value="ECO:0007669"/>
    <property type="project" value="InterPro"/>
</dbReference>
<dbReference type="PANTHER" id="PTHR21329">
    <property type="entry name" value="PHOSPHATIDYLINOSITOL N-ACETYLGLUCOSAMINYLTRANSFERASE SUBUNIT Q-RELATED"/>
    <property type="match status" value="1"/>
</dbReference>
<proteinExistence type="predicted"/>
<accession>A0A9W6T208</accession>
<reference evidence="2" key="1">
    <citation type="submission" date="2023-04" db="EMBL/GenBank/DDBJ databases">
        <title>Candida boidinii NBRC 10035.</title>
        <authorList>
            <person name="Ichikawa N."/>
            <person name="Sato H."/>
            <person name="Tonouchi N."/>
        </authorList>
    </citation>
    <scope>NUCLEOTIDE SEQUENCE</scope>
    <source>
        <strain evidence="2">NBRC 10035</strain>
    </source>
</reference>
<dbReference type="InterPro" id="IPR007720">
    <property type="entry name" value="PigQ/GPI1"/>
</dbReference>
<organism evidence="2 3">
    <name type="scientific">Candida boidinii</name>
    <name type="common">Yeast</name>
    <dbReference type="NCBI Taxonomy" id="5477"/>
    <lineage>
        <taxon>Eukaryota</taxon>
        <taxon>Fungi</taxon>
        <taxon>Dikarya</taxon>
        <taxon>Ascomycota</taxon>
        <taxon>Saccharomycotina</taxon>
        <taxon>Pichiomycetes</taxon>
        <taxon>Pichiales</taxon>
        <taxon>Pichiaceae</taxon>
        <taxon>Ogataea</taxon>
        <taxon>Ogataea/Candida clade</taxon>
    </lineage>
</organism>
<dbReference type="PANTHER" id="PTHR21329:SF3">
    <property type="entry name" value="PHOSPHATIDYLINOSITOL N-ACETYLGLUCOSAMINYLTRANSFERASE SUBUNIT Q"/>
    <property type="match status" value="1"/>
</dbReference>
<feature type="transmembrane region" description="Helical" evidence="1">
    <location>
        <begin position="649"/>
        <end position="668"/>
    </location>
</feature>
<gene>
    <name evidence="2" type="ORF">Cboi02_000335200</name>
</gene>
<feature type="transmembrane region" description="Helical" evidence="1">
    <location>
        <begin position="545"/>
        <end position="564"/>
    </location>
</feature>
<keyword evidence="3" id="KW-1185">Reference proteome</keyword>
<dbReference type="Proteomes" id="UP001165120">
    <property type="component" value="Unassembled WGS sequence"/>
</dbReference>
<keyword evidence="1" id="KW-0812">Transmembrane</keyword>
<protein>
    <submittedName>
        <fullName evidence="2">Unnamed protein product</fullName>
    </submittedName>
</protein>
<keyword evidence="1" id="KW-1133">Transmembrane helix</keyword>